<proteinExistence type="predicted"/>
<dbReference type="Proteomes" id="UP000053707">
    <property type="component" value="Unassembled WGS sequence"/>
</dbReference>
<dbReference type="PANTHER" id="PTHR23026:SF123">
    <property type="entry name" value="NAD(P)H NITROREDUCTASE RV3131-RELATED"/>
    <property type="match status" value="1"/>
</dbReference>
<evidence type="ECO:0000313" key="2">
    <source>
        <dbReference type="Proteomes" id="UP000053707"/>
    </source>
</evidence>
<protein>
    <submittedName>
        <fullName evidence="1">NAD(P)H nitroreductase</fullName>
    </submittedName>
</protein>
<name>A0A124ENJ6_9MYCO</name>
<dbReference type="PANTHER" id="PTHR23026">
    <property type="entry name" value="NADPH NITROREDUCTASE"/>
    <property type="match status" value="1"/>
</dbReference>
<evidence type="ECO:0000313" key="1">
    <source>
        <dbReference type="EMBL" id="KUI09348.1"/>
    </source>
</evidence>
<accession>A0A124ENJ6</accession>
<organism evidence="1 2">
    <name type="scientific">Mycobacterium lehmannii</name>
    <dbReference type="NCBI Taxonomy" id="2048550"/>
    <lineage>
        <taxon>Bacteria</taxon>
        <taxon>Bacillati</taxon>
        <taxon>Actinomycetota</taxon>
        <taxon>Actinomycetes</taxon>
        <taxon>Mycobacteriales</taxon>
        <taxon>Mycobacteriaceae</taxon>
        <taxon>Mycobacterium</taxon>
    </lineage>
</organism>
<dbReference type="InterPro" id="IPR000415">
    <property type="entry name" value="Nitroreductase-like"/>
</dbReference>
<comment type="caution">
    <text evidence="1">The sequence shown here is derived from an EMBL/GenBank/DDBJ whole genome shotgun (WGS) entry which is preliminary data.</text>
</comment>
<gene>
    <name evidence="1" type="ORF">AU192_18010</name>
</gene>
<dbReference type="SUPFAM" id="SSF55469">
    <property type="entry name" value="FMN-dependent nitroreductase-like"/>
    <property type="match status" value="2"/>
</dbReference>
<keyword evidence="2" id="KW-1185">Reference proteome</keyword>
<dbReference type="AlphaFoldDB" id="A0A124ENJ6"/>
<reference evidence="1 2" key="1">
    <citation type="submission" date="2016-01" db="EMBL/GenBank/DDBJ databases">
        <authorList>
            <consortium name="TB Trials Study Group"/>
            <person name="Sutton G."/>
            <person name="Brinkac L."/>
            <person name="Sanka R."/>
            <person name="Adams M."/>
            <person name="Lau E.L."/>
            <person name="Macaden R."/>
            <person name="Grewal H.M.S."/>
        </authorList>
    </citation>
    <scope>NUCLEOTIDE SEQUENCE [LARGE SCALE GENOMIC DNA]</scope>
    <source>
        <strain evidence="1 2">IS-1744</strain>
    </source>
</reference>
<dbReference type="EMBL" id="LQIR01000056">
    <property type="protein sequence ID" value="KUI09348.1"/>
    <property type="molecule type" value="Genomic_DNA"/>
</dbReference>
<dbReference type="InterPro" id="IPR050627">
    <property type="entry name" value="Nitroreductase/BluB"/>
</dbReference>
<dbReference type="Gene3D" id="3.40.109.10">
    <property type="entry name" value="NADH Oxidase"/>
    <property type="match status" value="2"/>
</dbReference>
<dbReference type="NCBIfam" id="NF047509">
    <property type="entry name" value="Rv3131_FMN_oxido"/>
    <property type="match status" value="1"/>
</dbReference>
<sequence>MPSRLEAERASTPTTIDIEVVVNAVELACRAPSLHNSQPWRWVIGKTTIELHADRSRVIRSTDNSGREALIACGAALDHFRVAMAAAGWDTSVETFPDPDRPEHLASVRVCAPAPVTPSARERADAILTRRTDRLPFRAPDDSLDVVLSNRPEGTFVDTLQAATHAELAEASRLTESLRSHDDRYHGELQWWTTPFRLSEGIPPSALVSESERRRVGVNRSFRPSGHLDRRSGTALDEADVVVLSTPADTREDAFISGQALSRVLLDLTAAGLATCTMTHLTEVEAGRDAIRRLTGRDAVPQALIRVGKVPTIENTPAPTPRRAVREVLEIRR</sequence>
<dbReference type="GO" id="GO:0016491">
    <property type="term" value="F:oxidoreductase activity"/>
    <property type="evidence" value="ECO:0007669"/>
    <property type="project" value="InterPro"/>
</dbReference>